<dbReference type="InterPro" id="IPR058549">
    <property type="entry name" value="MeMalonylCoA_mutase_a/b_site"/>
</dbReference>
<evidence type="ECO:0000256" key="2">
    <source>
        <dbReference type="ARBA" id="ARBA00008465"/>
    </source>
</evidence>
<keyword evidence="4" id="KW-0846">Cobalamin</keyword>
<keyword evidence="6" id="KW-0413">Isomerase</keyword>
<name>A0A0N4X8E1_HAEPC</name>
<sequence length="780" mass="87283">MDKLPTRSHFQLPGKFPFTRGPYPTMYTHRPWTIRQYAGFSTVEESNAFYKENIKAGQQGLSVAFDLATHRGYDSDNPRVYGDVGMAGVAVDSVEDMKRLFEGIPLDKMSVSMTMNGAVIPVLAMYVVAAEESGVERKKLAGTIQNDILKEFMVRNTYIYPPEPSMRIIGDIFAYTSKEMPKWNSISISGYHMQEAGADAVLEMAFTIADGIQYCETGINAGLTIDQFAPRLSFFWGIGMNFYMEIAKMRAARRLWATLIKERFQPKSDKSLMLRTHSQTSGWSLTEQDPYNNIIRTTIEAMASVFGGTQSLHTNSFDEALGLPTKFSARIARNTQIIIQEESGICKVADPWGGSYMMESLTDEIYEKARKVIDEVFELGGMAKAVASGMTKLRIEEAAAKKQARIDAGKDVIVGVNKYRLDKETKVDVLKVDNQKVREQQIAKLEHIRKTRDPARAKAALEAITEGAAGDANLMELAVEASRARCTVGEISDAMEKPLLGFSDPRIFCLSESLRFQSLRLCSASAGTYQPLPIDPTWAKMAKKAMKGKDPDKLIWHTPEGIDIKPLYLREDRKCDEHREIELPGQYPYTRGPYPTMYTHRPWTIRQYAGFSTVEESNAFYKENIKAGQQGLSVAFDLATHRGYDSDNPRVVGDVGMAGVAVDSVEDMKKLFEGIPLDKMSVSMTMNGAVIPVLAMYIVAAEESGVERKKLAGTIQNDILKEFMVRNTYIYPPEHSMRIIGDIFAYTSREMPKWNSISISGYHMQVSCFVSSPASESYQN</sequence>
<dbReference type="NCBIfam" id="NF006944">
    <property type="entry name" value="PRK09426.1"/>
    <property type="match status" value="1"/>
</dbReference>
<comment type="cofactor">
    <cofactor evidence="1">
        <name>adenosylcob(III)alamin</name>
        <dbReference type="ChEBI" id="CHEBI:18408"/>
    </cofactor>
</comment>
<evidence type="ECO:0000313" key="11">
    <source>
        <dbReference type="WBParaSite" id="HPLM_0002063301-mRNA-1"/>
    </source>
</evidence>
<dbReference type="CDD" id="cd03679">
    <property type="entry name" value="MM_CoA_mutase_alpha_like"/>
    <property type="match status" value="1"/>
</dbReference>
<dbReference type="GO" id="GO:0019678">
    <property type="term" value="P:propionate metabolic process, methylmalonyl pathway"/>
    <property type="evidence" value="ECO:0007669"/>
    <property type="project" value="TreeGrafter"/>
</dbReference>
<reference evidence="11" key="1">
    <citation type="submission" date="2017-02" db="UniProtKB">
        <authorList>
            <consortium name="WormBaseParasite"/>
        </authorList>
    </citation>
    <scope>IDENTIFICATION</scope>
</reference>
<protein>
    <recommendedName>
        <fullName evidence="3">methylmalonyl-CoA mutase</fullName>
        <ecNumber evidence="3">5.4.99.2</ecNumber>
    </recommendedName>
</protein>
<dbReference type="EMBL" id="UZAF01022409">
    <property type="protein sequence ID" value="VDO84996.1"/>
    <property type="molecule type" value="Genomic_DNA"/>
</dbReference>
<dbReference type="GO" id="GO:0005739">
    <property type="term" value="C:mitochondrion"/>
    <property type="evidence" value="ECO:0007669"/>
    <property type="project" value="TreeGrafter"/>
</dbReference>
<evidence type="ECO:0000256" key="5">
    <source>
        <dbReference type="ARBA" id="ARBA00022723"/>
    </source>
</evidence>
<dbReference type="AlphaFoldDB" id="A0A0N4X8E1"/>
<dbReference type="PANTHER" id="PTHR48101:SF4">
    <property type="entry name" value="METHYLMALONYL-COA MUTASE, MITOCHONDRIAL"/>
    <property type="match status" value="1"/>
</dbReference>
<dbReference type="STRING" id="6290.A0A0N4X8E1"/>
<evidence type="ECO:0000256" key="7">
    <source>
        <dbReference type="ARBA" id="ARBA00023285"/>
    </source>
</evidence>
<proteinExistence type="inferred from homology"/>
<evidence type="ECO:0000256" key="6">
    <source>
        <dbReference type="ARBA" id="ARBA00023235"/>
    </source>
</evidence>
<organism evidence="11">
    <name type="scientific">Haemonchus placei</name>
    <name type="common">Barber's pole worm</name>
    <dbReference type="NCBI Taxonomy" id="6290"/>
    <lineage>
        <taxon>Eukaryota</taxon>
        <taxon>Metazoa</taxon>
        <taxon>Ecdysozoa</taxon>
        <taxon>Nematoda</taxon>
        <taxon>Chromadorea</taxon>
        <taxon>Rhabditida</taxon>
        <taxon>Rhabditina</taxon>
        <taxon>Rhabditomorpha</taxon>
        <taxon>Strongyloidea</taxon>
        <taxon>Trichostrongylidae</taxon>
        <taxon>Haemonchus</taxon>
    </lineage>
</organism>
<keyword evidence="5" id="KW-0479">Metal-binding</keyword>
<evidence type="ECO:0000259" key="8">
    <source>
        <dbReference type="Pfam" id="PF01642"/>
    </source>
</evidence>
<dbReference type="InterPro" id="IPR006099">
    <property type="entry name" value="MeMalonylCoA_mutase_a/b_cat"/>
</dbReference>
<dbReference type="PROSITE" id="PS00544">
    <property type="entry name" value="METMALONYL_COA_MUTASE"/>
    <property type="match status" value="1"/>
</dbReference>
<dbReference type="Pfam" id="PF01642">
    <property type="entry name" value="MM_CoA_mutase"/>
    <property type="match status" value="2"/>
</dbReference>
<comment type="similarity">
    <text evidence="2">Belongs to the methylmalonyl-CoA mutase family.</text>
</comment>
<dbReference type="FunFam" id="3.20.20.240:FF:000001">
    <property type="entry name" value="Probable methylmalonyl-coa mutase"/>
    <property type="match status" value="1"/>
</dbReference>
<dbReference type="GO" id="GO:0046872">
    <property type="term" value="F:metal ion binding"/>
    <property type="evidence" value="ECO:0007669"/>
    <property type="project" value="UniProtKB-KW"/>
</dbReference>
<dbReference type="Proteomes" id="UP000268014">
    <property type="component" value="Unassembled WGS sequence"/>
</dbReference>
<evidence type="ECO:0000256" key="1">
    <source>
        <dbReference type="ARBA" id="ARBA00001922"/>
    </source>
</evidence>
<dbReference type="EC" id="5.4.99.2" evidence="3"/>
<dbReference type="SUPFAM" id="SSF51703">
    <property type="entry name" value="Cobalamin (vitamin B12)-dependent enzymes"/>
    <property type="match status" value="2"/>
</dbReference>
<dbReference type="OrthoDB" id="5792943at2759"/>
<dbReference type="Gene3D" id="3.20.20.240">
    <property type="entry name" value="Methylmalonyl-CoA mutase"/>
    <property type="match status" value="2"/>
</dbReference>
<dbReference type="GO" id="GO:0004494">
    <property type="term" value="F:methylmalonyl-CoA mutase activity"/>
    <property type="evidence" value="ECO:0007669"/>
    <property type="project" value="InterPro"/>
</dbReference>
<dbReference type="GO" id="GO:0031419">
    <property type="term" value="F:cobalamin binding"/>
    <property type="evidence" value="ECO:0007669"/>
    <property type="project" value="UniProtKB-KW"/>
</dbReference>
<gene>
    <name evidence="9" type="ORF">HPLM_LOCUS20624</name>
</gene>
<dbReference type="WBParaSite" id="HPLM_0002063301-mRNA-1">
    <property type="protein sequence ID" value="HPLM_0002063301-mRNA-1"/>
    <property type="gene ID" value="HPLM_0002063301"/>
</dbReference>
<evidence type="ECO:0000313" key="10">
    <source>
        <dbReference type="Proteomes" id="UP000268014"/>
    </source>
</evidence>
<dbReference type="PANTHER" id="PTHR48101">
    <property type="entry name" value="METHYLMALONYL-COA MUTASE, MITOCHONDRIAL-RELATED"/>
    <property type="match status" value="1"/>
</dbReference>
<feature type="domain" description="Methylmalonyl-CoA mutase alpha/beta chain catalytic" evidence="8">
    <location>
        <begin position="10"/>
        <end position="497"/>
    </location>
</feature>
<feature type="domain" description="Methylmalonyl-CoA mutase alpha/beta chain catalytic" evidence="8">
    <location>
        <begin position="558"/>
        <end position="765"/>
    </location>
</feature>
<keyword evidence="7" id="KW-0170">Cobalt</keyword>
<reference evidence="9 10" key="2">
    <citation type="submission" date="2018-11" db="EMBL/GenBank/DDBJ databases">
        <authorList>
            <consortium name="Pathogen Informatics"/>
        </authorList>
    </citation>
    <scope>NUCLEOTIDE SEQUENCE [LARGE SCALE GENOMIC DNA]</scope>
    <source>
        <strain evidence="9 10">MHpl1</strain>
    </source>
</reference>
<dbReference type="InterPro" id="IPR006098">
    <property type="entry name" value="MMCoA_mutase_a_cat"/>
</dbReference>
<evidence type="ECO:0000256" key="4">
    <source>
        <dbReference type="ARBA" id="ARBA00022628"/>
    </source>
</evidence>
<dbReference type="NCBIfam" id="TIGR00641">
    <property type="entry name" value="acid_CoA_mut_N"/>
    <property type="match status" value="2"/>
</dbReference>
<keyword evidence="10" id="KW-1185">Reference proteome</keyword>
<evidence type="ECO:0000313" key="9">
    <source>
        <dbReference type="EMBL" id="VDO84996.1"/>
    </source>
</evidence>
<evidence type="ECO:0000256" key="3">
    <source>
        <dbReference type="ARBA" id="ARBA00012398"/>
    </source>
</evidence>
<accession>A0A0N4X8E1</accession>
<dbReference type="InterPro" id="IPR016176">
    <property type="entry name" value="Cbl-dep_enz_cat"/>
</dbReference>